<feature type="region of interest" description="Disordered" evidence="2">
    <location>
        <begin position="444"/>
        <end position="544"/>
    </location>
</feature>
<keyword evidence="1" id="KW-0175">Coiled coil</keyword>
<keyword evidence="4" id="KW-1185">Reference proteome</keyword>
<feature type="compositionally biased region" description="Basic and acidic residues" evidence="2">
    <location>
        <begin position="178"/>
        <end position="190"/>
    </location>
</feature>
<protein>
    <submittedName>
        <fullName evidence="3">Uncharacterized protein</fullName>
    </submittedName>
</protein>
<dbReference type="EMBL" id="WWBZ02000022">
    <property type="protein sequence ID" value="KAF4308546.1"/>
    <property type="molecule type" value="Genomic_DNA"/>
</dbReference>
<comment type="caution">
    <text evidence="3">The sequence shown here is derived from an EMBL/GenBank/DDBJ whole genome shotgun (WGS) entry which is preliminary data.</text>
</comment>
<feature type="region of interest" description="Disordered" evidence="2">
    <location>
        <begin position="178"/>
        <end position="223"/>
    </location>
</feature>
<evidence type="ECO:0000313" key="4">
    <source>
        <dbReference type="Proteomes" id="UP000572817"/>
    </source>
</evidence>
<evidence type="ECO:0000256" key="2">
    <source>
        <dbReference type="SAM" id="MobiDB-lite"/>
    </source>
</evidence>
<name>A0A8H4N7B9_9PEZI</name>
<feature type="compositionally biased region" description="Low complexity" evidence="2">
    <location>
        <begin position="493"/>
        <end position="503"/>
    </location>
</feature>
<dbReference type="OrthoDB" id="4187949at2759"/>
<dbReference type="AlphaFoldDB" id="A0A8H4N7B9"/>
<evidence type="ECO:0000313" key="3">
    <source>
        <dbReference type="EMBL" id="KAF4308546.1"/>
    </source>
</evidence>
<accession>A0A8H4N7B9</accession>
<evidence type="ECO:0000256" key="1">
    <source>
        <dbReference type="SAM" id="Coils"/>
    </source>
</evidence>
<organism evidence="3 4">
    <name type="scientific">Botryosphaeria dothidea</name>
    <dbReference type="NCBI Taxonomy" id="55169"/>
    <lineage>
        <taxon>Eukaryota</taxon>
        <taxon>Fungi</taxon>
        <taxon>Dikarya</taxon>
        <taxon>Ascomycota</taxon>
        <taxon>Pezizomycotina</taxon>
        <taxon>Dothideomycetes</taxon>
        <taxon>Dothideomycetes incertae sedis</taxon>
        <taxon>Botryosphaeriales</taxon>
        <taxon>Botryosphaeriaceae</taxon>
        <taxon>Botryosphaeria</taxon>
    </lineage>
</organism>
<dbReference type="Proteomes" id="UP000572817">
    <property type="component" value="Unassembled WGS sequence"/>
</dbReference>
<gene>
    <name evidence="3" type="ORF">GTA08_BOTSDO03415</name>
</gene>
<feature type="compositionally biased region" description="Basic and acidic residues" evidence="2">
    <location>
        <begin position="518"/>
        <end position="527"/>
    </location>
</feature>
<feature type="coiled-coil region" evidence="1">
    <location>
        <begin position="87"/>
        <end position="121"/>
    </location>
</feature>
<sequence length="544" mass="62296">MFPNTTHRLVHLPRNPPPKPDSELPRGECRYLHREAGQADRHRCICQSFSLDKQQPVGTSCECGHPAWVHVQQPMAAVTYEEHMALAEELRRFKQEQDRNLQNMQNELVKTQHELIAQRAQNTERERLFKMLEARLYQNMKDLKIELDDKMDGMIDQQHAFQRKLIDVEDATMEHELKFEKLEPRSEKKSRQLTPVPEASPNDDQSMDTAVEEPPTPEKAEKPWSVKVTLVPRRSQQFAFDVDSKAHKRCQSRKLSQEIEFSSRDSANFHLTVDKAFSHVLKGRPWVPLIGYRAHNDYFGRIALRQLPPEISSGDLWDYFFLDHHCIAHDKMQGDILYIALRDSDLSWEEIKELPAVFGSSDSVWSHEVELDGPLPLGQKSNAPLGRLDRADLIYEYSPSPPPYTSQRNTLQPQPDAPADNRLATPLGVLATASASVLGHALNRHPTSQSATAQSLRSLGSTEDGSDDEHSHRDKIRKLRPKRSEPAMRTSHNHSNSGGSSHHQPTVYYSGRSKRKMPVREKTKEPLQFKLPNLLHHRNKEDAA</sequence>
<feature type="region of interest" description="Disordered" evidence="2">
    <location>
        <begin position="396"/>
        <end position="422"/>
    </location>
</feature>
<proteinExistence type="predicted"/>
<feature type="compositionally biased region" description="Polar residues" evidence="2">
    <location>
        <begin position="445"/>
        <end position="463"/>
    </location>
</feature>
<reference evidence="3" key="1">
    <citation type="submission" date="2020-04" db="EMBL/GenBank/DDBJ databases">
        <title>Genome Assembly and Annotation of Botryosphaeria dothidea sdau 11-99, a Latent Pathogen of Apple Fruit Ring Rot in China.</title>
        <authorList>
            <person name="Yu C."/>
            <person name="Diao Y."/>
            <person name="Lu Q."/>
            <person name="Zhao J."/>
            <person name="Cui S."/>
            <person name="Peng C."/>
            <person name="He B."/>
            <person name="Liu H."/>
        </authorList>
    </citation>
    <scope>NUCLEOTIDE SEQUENCE [LARGE SCALE GENOMIC DNA]</scope>
    <source>
        <strain evidence="3">Sdau11-99</strain>
    </source>
</reference>
<feature type="region of interest" description="Disordered" evidence="2">
    <location>
        <begin position="1"/>
        <end position="25"/>
    </location>
</feature>